<sequence>MRLDVHAHLWSAEYLDLLQSLGVREVAEYRQLGAGSTARELAARFALLDAADIDMQILSATPLSPHFEDEKTAVDAARRINDEYAAVVQQYPRRFRAIASLPLPHIDASLRELERALSELGMLGACITTSVLGLSIANPLFDPLYQELDRRSSVLALHPAGRGALSPLIADYQLTWAIGAPVEDTVAAMHLIVNGIPKRFPRMKIIVPHLGGLLPMALERIDQTLAWEAPNTPERPSLAAQRLWYDTVGHDHPPALRAAVDSFGAERLLFGTDFPFQPGDLFQTTVEYIRRSGLPEPQIAAILDGNAARLFGLPERGAFTDE</sequence>
<keyword evidence="3" id="KW-0378">Hydrolase</keyword>
<dbReference type="GO" id="GO:0005737">
    <property type="term" value="C:cytoplasm"/>
    <property type="evidence" value="ECO:0007669"/>
    <property type="project" value="TreeGrafter"/>
</dbReference>
<dbReference type="SUPFAM" id="SSF51556">
    <property type="entry name" value="Metallo-dependent hydrolases"/>
    <property type="match status" value="1"/>
</dbReference>
<dbReference type="KEGG" id="sfj:SAMEA4384070_2729"/>
<evidence type="ECO:0000313" key="4">
    <source>
        <dbReference type="Proteomes" id="UP000215134"/>
    </source>
</evidence>
<dbReference type="Proteomes" id="UP000215134">
    <property type="component" value="Chromosome 1"/>
</dbReference>
<dbReference type="EMBL" id="LT906479">
    <property type="protein sequence ID" value="SNW02337.1"/>
    <property type="molecule type" value="Genomic_DNA"/>
</dbReference>
<proteinExistence type="predicted"/>
<organism evidence="3 4">
    <name type="scientific">Serratia ficaria</name>
    <dbReference type="NCBI Taxonomy" id="61651"/>
    <lineage>
        <taxon>Bacteria</taxon>
        <taxon>Pseudomonadati</taxon>
        <taxon>Pseudomonadota</taxon>
        <taxon>Gammaproteobacteria</taxon>
        <taxon>Enterobacterales</taxon>
        <taxon>Yersiniaceae</taxon>
        <taxon>Serratia</taxon>
    </lineage>
</organism>
<evidence type="ECO:0000256" key="1">
    <source>
        <dbReference type="ARBA" id="ARBA00023239"/>
    </source>
</evidence>
<evidence type="ECO:0000313" key="3">
    <source>
        <dbReference type="EMBL" id="SNW02337.1"/>
    </source>
</evidence>
<dbReference type="OrthoDB" id="149172at2"/>
<dbReference type="InterPro" id="IPR032466">
    <property type="entry name" value="Metal_Hydrolase"/>
</dbReference>
<protein>
    <submittedName>
        <fullName evidence="3">Predicted metal-dependent hydrolase of the TIM-barrel fold</fullName>
    </submittedName>
</protein>
<dbReference type="GO" id="GO:0016831">
    <property type="term" value="F:carboxy-lyase activity"/>
    <property type="evidence" value="ECO:0007669"/>
    <property type="project" value="InterPro"/>
</dbReference>
<dbReference type="PANTHER" id="PTHR21240">
    <property type="entry name" value="2-AMINO-3-CARBOXYLMUCONATE-6-SEMIALDEHYDE DECARBOXYLASE"/>
    <property type="match status" value="1"/>
</dbReference>
<dbReference type="RefSeq" id="WP_095097803.1">
    <property type="nucleotide sequence ID" value="NZ_CABITV010000001.1"/>
</dbReference>
<feature type="domain" description="Amidohydrolase-related" evidence="2">
    <location>
        <begin position="4"/>
        <end position="313"/>
    </location>
</feature>
<reference evidence="3 4" key="1">
    <citation type="submission" date="2017-06" db="EMBL/GenBank/DDBJ databases">
        <authorList>
            <consortium name="Pathogen Informatics"/>
        </authorList>
    </citation>
    <scope>NUCLEOTIDE SEQUENCE [LARGE SCALE GENOMIC DNA]</scope>
    <source>
        <strain evidence="3 4">NCTC12148</strain>
    </source>
</reference>
<dbReference type="InterPro" id="IPR006680">
    <property type="entry name" value="Amidohydro-rel"/>
</dbReference>
<dbReference type="Pfam" id="PF04909">
    <property type="entry name" value="Amidohydro_2"/>
    <property type="match status" value="1"/>
</dbReference>
<dbReference type="AlphaFoldDB" id="A0A240C2T7"/>
<name>A0A240C2T7_SERFI</name>
<dbReference type="STRING" id="1411141.GCA_001590885_00004"/>
<keyword evidence="4" id="KW-1185">Reference proteome</keyword>
<dbReference type="GO" id="GO:0016787">
    <property type="term" value="F:hydrolase activity"/>
    <property type="evidence" value="ECO:0007669"/>
    <property type="project" value="UniProtKB-KW"/>
</dbReference>
<evidence type="ECO:0000259" key="2">
    <source>
        <dbReference type="Pfam" id="PF04909"/>
    </source>
</evidence>
<gene>
    <name evidence="3" type="ORF">SAMEA4384070_02729</name>
</gene>
<dbReference type="GO" id="GO:0019748">
    <property type="term" value="P:secondary metabolic process"/>
    <property type="evidence" value="ECO:0007669"/>
    <property type="project" value="TreeGrafter"/>
</dbReference>
<dbReference type="PANTHER" id="PTHR21240:SF28">
    <property type="entry name" value="ISO-OROTATE DECARBOXYLASE (EUROFUNG)"/>
    <property type="match status" value="1"/>
</dbReference>
<accession>A0A240C2T7</accession>
<dbReference type="InterPro" id="IPR032465">
    <property type="entry name" value="ACMSD"/>
</dbReference>
<dbReference type="Gene3D" id="3.20.20.140">
    <property type="entry name" value="Metal-dependent hydrolases"/>
    <property type="match status" value="1"/>
</dbReference>
<dbReference type="GeneID" id="75027877"/>
<keyword evidence="1" id="KW-0456">Lyase</keyword>